<keyword evidence="6 7" id="KW-0472">Membrane</keyword>
<feature type="transmembrane region" description="Helical" evidence="7">
    <location>
        <begin position="128"/>
        <end position="152"/>
    </location>
</feature>
<comment type="subcellular location">
    <subcellularLocation>
        <location evidence="1 7">Cell membrane</location>
        <topology evidence="1 7">Multi-pass membrane protein</topology>
    </subcellularLocation>
</comment>
<evidence type="ECO:0000256" key="4">
    <source>
        <dbReference type="ARBA" id="ARBA00022692"/>
    </source>
</evidence>
<dbReference type="CDD" id="cd06261">
    <property type="entry name" value="TM_PBP2"/>
    <property type="match status" value="1"/>
</dbReference>
<comment type="similarity">
    <text evidence="7">Belongs to the binding-protein-dependent transport system permease family.</text>
</comment>
<feature type="domain" description="ABC transmembrane type-1" evidence="8">
    <location>
        <begin position="96"/>
        <end position="288"/>
    </location>
</feature>
<keyword evidence="4 7" id="KW-0812">Transmembrane</keyword>
<dbReference type="PROSITE" id="PS50928">
    <property type="entry name" value="ABC_TM1"/>
    <property type="match status" value="1"/>
</dbReference>
<evidence type="ECO:0000259" key="8">
    <source>
        <dbReference type="PROSITE" id="PS50928"/>
    </source>
</evidence>
<dbReference type="InterPro" id="IPR035906">
    <property type="entry name" value="MetI-like_sf"/>
</dbReference>
<organism evidence="9 10">
    <name type="scientific">Ancrocorticia populi</name>
    <dbReference type="NCBI Taxonomy" id="2175228"/>
    <lineage>
        <taxon>Bacteria</taxon>
        <taxon>Bacillati</taxon>
        <taxon>Actinomycetota</taxon>
        <taxon>Actinomycetes</taxon>
        <taxon>Actinomycetales</taxon>
        <taxon>Actinomycetaceae</taxon>
        <taxon>Ancrocorticia</taxon>
    </lineage>
</organism>
<dbReference type="PANTHER" id="PTHR43744:SF12">
    <property type="entry name" value="ABC TRANSPORTER PERMEASE PROTEIN MG189-RELATED"/>
    <property type="match status" value="1"/>
</dbReference>
<evidence type="ECO:0000256" key="7">
    <source>
        <dbReference type="RuleBase" id="RU363032"/>
    </source>
</evidence>
<feature type="transmembrane region" description="Helical" evidence="7">
    <location>
        <begin position="267"/>
        <end position="288"/>
    </location>
</feature>
<keyword evidence="2 7" id="KW-0813">Transport</keyword>
<protein>
    <submittedName>
        <fullName evidence="9">ABC transporter permease</fullName>
    </submittedName>
</protein>
<evidence type="ECO:0000313" key="9">
    <source>
        <dbReference type="EMBL" id="PWF26632.1"/>
    </source>
</evidence>
<dbReference type="GO" id="GO:0005886">
    <property type="term" value="C:plasma membrane"/>
    <property type="evidence" value="ECO:0007669"/>
    <property type="project" value="UniProtKB-SubCell"/>
</dbReference>
<comment type="caution">
    <text evidence="9">The sequence shown here is derived from an EMBL/GenBank/DDBJ whole genome shotgun (WGS) entry which is preliminary data.</text>
</comment>
<feature type="transmembrane region" description="Helical" evidence="7">
    <location>
        <begin position="34"/>
        <end position="56"/>
    </location>
</feature>
<evidence type="ECO:0000256" key="2">
    <source>
        <dbReference type="ARBA" id="ARBA00022448"/>
    </source>
</evidence>
<dbReference type="EMBL" id="QETB01000003">
    <property type="protein sequence ID" value="PWF26632.1"/>
    <property type="molecule type" value="Genomic_DNA"/>
</dbReference>
<keyword evidence="10" id="KW-1185">Reference proteome</keyword>
<reference evidence="10" key="1">
    <citation type="submission" date="2018-05" db="EMBL/GenBank/DDBJ databases">
        <authorList>
            <person name="Li Y."/>
        </authorList>
    </citation>
    <scope>NUCLEOTIDE SEQUENCE [LARGE SCALE GENOMIC DNA]</scope>
    <source>
        <strain evidence="10">sk1b4</strain>
    </source>
</reference>
<evidence type="ECO:0000313" key="10">
    <source>
        <dbReference type="Proteomes" id="UP000245283"/>
    </source>
</evidence>
<feature type="transmembrane region" description="Helical" evidence="7">
    <location>
        <begin position="172"/>
        <end position="190"/>
    </location>
</feature>
<dbReference type="AlphaFoldDB" id="A0A2V1K5P9"/>
<accession>A0A2V1K5P9</accession>
<dbReference type="Gene3D" id="1.10.3720.10">
    <property type="entry name" value="MetI-like"/>
    <property type="match status" value="1"/>
</dbReference>
<gene>
    <name evidence="9" type="ORF">DD236_06900</name>
</gene>
<dbReference type="InterPro" id="IPR000515">
    <property type="entry name" value="MetI-like"/>
</dbReference>
<sequence length="304" mass="33593">MQRRRKKSEDADSNDRGILSAHDRQKFGIRLTSGGIGTFLFIALIIVSIGPILFMFKAGTSTAQDTIREPFGLWPSGFTWEFFGDAFSRVNFGTYLLNTLWVCLGSWVVAIVVATTAGYLLAILRPRYAIVLEVLVMVTMLIPSVVSMVALYSMIVDVPILHVNLINTFWSVWFPLGVSSFSVLLVTNSFKTIPRDLYDAARLDGASNLKILLSIVLPMQKPILGVVSLLSLVSAYKEFLWPMLTLRDSSMQPLSVALPQLEGTTALPTYMAALFMALLIPVLIFFVFHKQFLSSAGAQGAIKE</sequence>
<evidence type="ECO:0000256" key="6">
    <source>
        <dbReference type="ARBA" id="ARBA00023136"/>
    </source>
</evidence>
<dbReference type="Pfam" id="PF00528">
    <property type="entry name" value="BPD_transp_1"/>
    <property type="match status" value="1"/>
</dbReference>
<evidence type="ECO:0000256" key="3">
    <source>
        <dbReference type="ARBA" id="ARBA00022475"/>
    </source>
</evidence>
<name>A0A2V1K5P9_9ACTO</name>
<dbReference type="Proteomes" id="UP000245283">
    <property type="component" value="Unassembled WGS sequence"/>
</dbReference>
<keyword evidence="5 7" id="KW-1133">Transmembrane helix</keyword>
<dbReference type="SUPFAM" id="SSF161098">
    <property type="entry name" value="MetI-like"/>
    <property type="match status" value="1"/>
</dbReference>
<feature type="transmembrane region" description="Helical" evidence="7">
    <location>
        <begin position="211"/>
        <end position="236"/>
    </location>
</feature>
<dbReference type="PANTHER" id="PTHR43744">
    <property type="entry name" value="ABC TRANSPORTER PERMEASE PROTEIN MG189-RELATED-RELATED"/>
    <property type="match status" value="1"/>
</dbReference>
<evidence type="ECO:0000256" key="1">
    <source>
        <dbReference type="ARBA" id="ARBA00004651"/>
    </source>
</evidence>
<evidence type="ECO:0000256" key="5">
    <source>
        <dbReference type="ARBA" id="ARBA00022989"/>
    </source>
</evidence>
<dbReference type="OrthoDB" id="2063054at2"/>
<dbReference type="GO" id="GO:0055085">
    <property type="term" value="P:transmembrane transport"/>
    <property type="evidence" value="ECO:0007669"/>
    <property type="project" value="InterPro"/>
</dbReference>
<feature type="transmembrane region" description="Helical" evidence="7">
    <location>
        <begin position="99"/>
        <end position="121"/>
    </location>
</feature>
<proteinExistence type="inferred from homology"/>
<keyword evidence="3" id="KW-1003">Cell membrane</keyword>